<feature type="coiled-coil region" evidence="1">
    <location>
        <begin position="594"/>
        <end position="628"/>
    </location>
</feature>
<comment type="caution">
    <text evidence="3">The sequence shown here is derived from an EMBL/GenBank/DDBJ whole genome shotgun (WGS) entry which is preliminary data.</text>
</comment>
<evidence type="ECO:0000256" key="1">
    <source>
        <dbReference type="SAM" id="Coils"/>
    </source>
</evidence>
<gene>
    <name evidence="3" type="ORF">BLNAU_12543</name>
</gene>
<feature type="region of interest" description="Disordered" evidence="2">
    <location>
        <begin position="683"/>
        <end position="789"/>
    </location>
</feature>
<feature type="region of interest" description="Disordered" evidence="2">
    <location>
        <begin position="1"/>
        <end position="26"/>
    </location>
</feature>
<dbReference type="Proteomes" id="UP001281761">
    <property type="component" value="Unassembled WGS sequence"/>
</dbReference>
<protein>
    <submittedName>
        <fullName evidence="3">Uncharacterized protein</fullName>
    </submittedName>
</protein>
<feature type="coiled-coil region" evidence="1">
    <location>
        <begin position="287"/>
        <end position="422"/>
    </location>
</feature>
<feature type="compositionally biased region" description="Basic and acidic residues" evidence="2">
    <location>
        <begin position="688"/>
        <end position="732"/>
    </location>
</feature>
<feature type="compositionally biased region" description="Polar residues" evidence="2">
    <location>
        <begin position="734"/>
        <end position="753"/>
    </location>
</feature>
<dbReference type="EMBL" id="JARBJD010000103">
    <property type="protein sequence ID" value="KAK2952437.1"/>
    <property type="molecule type" value="Genomic_DNA"/>
</dbReference>
<name>A0ABQ9XPB0_9EUKA</name>
<feature type="compositionally biased region" description="Polar residues" evidence="2">
    <location>
        <begin position="1"/>
        <end position="11"/>
    </location>
</feature>
<keyword evidence="4" id="KW-1185">Reference proteome</keyword>
<accession>A0ABQ9XPB0</accession>
<reference evidence="3 4" key="1">
    <citation type="journal article" date="2022" name="bioRxiv">
        <title>Genomics of Preaxostyla Flagellates Illuminates Evolutionary Transitions and the Path Towards Mitochondrial Loss.</title>
        <authorList>
            <person name="Novak L.V.F."/>
            <person name="Treitli S.C."/>
            <person name="Pyrih J."/>
            <person name="Halakuc P."/>
            <person name="Pipaliya S.V."/>
            <person name="Vacek V."/>
            <person name="Brzon O."/>
            <person name="Soukal P."/>
            <person name="Eme L."/>
            <person name="Dacks J.B."/>
            <person name="Karnkowska A."/>
            <person name="Elias M."/>
            <person name="Hampl V."/>
        </authorList>
    </citation>
    <scope>NUCLEOTIDE SEQUENCE [LARGE SCALE GENOMIC DNA]</scope>
    <source>
        <strain evidence="3">NAU3</strain>
        <tissue evidence="3">Gut</tissue>
    </source>
</reference>
<feature type="compositionally biased region" description="Basic and acidic residues" evidence="2">
    <location>
        <begin position="141"/>
        <end position="161"/>
    </location>
</feature>
<feature type="coiled-coil region" evidence="1">
    <location>
        <begin position="520"/>
        <end position="554"/>
    </location>
</feature>
<feature type="region of interest" description="Disordered" evidence="2">
    <location>
        <begin position="485"/>
        <end position="513"/>
    </location>
</feature>
<feature type="compositionally biased region" description="Basic and acidic residues" evidence="2">
    <location>
        <begin position="754"/>
        <end position="776"/>
    </location>
</feature>
<feature type="region of interest" description="Disordered" evidence="2">
    <location>
        <begin position="127"/>
        <end position="161"/>
    </location>
</feature>
<evidence type="ECO:0000256" key="2">
    <source>
        <dbReference type="SAM" id="MobiDB-lite"/>
    </source>
</evidence>
<feature type="region of interest" description="Disordered" evidence="2">
    <location>
        <begin position="33"/>
        <end position="52"/>
    </location>
</feature>
<sequence>MSNVDPSQSSLFEPLSPRNGMDDERKAAFLLPSPPESFISMSPPKKPPYTGAVDDILHLLDQMNSDSTIPLTPKTSSSLDMTHVSSSSTYHPLTPQFSPMTVSILTSAFTDRPQANPDDVNVSASAVGHSDILPSQKSGKKNQEIRSGRQRETELASSERTDMMKRITSLETEKNALSASNLKLQATNNVLSSNLRVYEIENETLKERVRVFEEAEQELENQAKLHVDHTDPPSSGMEGVLEKVREMVATEKEREEKWKIVVSGLSELQKMSTKEGSEVMTGMKELEEVYRERYAEWEQERKDWDQREQQWRQTENELTEKIQNLSNELTETIHNHDLEVQKIMSAQNDKDQKQAALRNEEIEEIQRKHDEAMKEAKQNADHKFNEAQINRDTLVQQLENELKMEREQRKEASSKILELEQAKKDDSLHFTRLKTDFDRLTCDFQKRQEDWDKETSQLRNKLLKNRMLFESISMELGMLWDDDDSEEEAIPPTAGVQEESSPSKSPSKRRVNNTTLLSVLQAQLKAKEKITAERDDLQNKLEDTLSQLKAGQDSWTREKERLMESLSDLRGENKRVFSELDGMTETMETVEFGKREVEKQLRETKLALDEAEAMKNELGRRVLELVGEVGEHERKCGELTGQVSLLASERDLVKKENEVVRDNLRMLLRELEETRQEVMEVAMRHGRKEWEREAKPSRKTEREANVGRMTPKEKVGKTHLLEDNPNERKESDLNETQQSLGAGSDESLWSVSSDRTKASEQAEGEWGRGRPTESQRRLYALLSTRKSQT</sequence>
<keyword evidence="1" id="KW-0175">Coiled coil</keyword>
<proteinExistence type="predicted"/>
<evidence type="ECO:0000313" key="3">
    <source>
        <dbReference type="EMBL" id="KAK2952437.1"/>
    </source>
</evidence>
<evidence type="ECO:0000313" key="4">
    <source>
        <dbReference type="Proteomes" id="UP001281761"/>
    </source>
</evidence>
<dbReference type="SUPFAM" id="SSF90257">
    <property type="entry name" value="Myosin rod fragments"/>
    <property type="match status" value="1"/>
</dbReference>
<feature type="coiled-coil region" evidence="1">
    <location>
        <begin position="188"/>
        <end position="222"/>
    </location>
</feature>
<organism evidence="3 4">
    <name type="scientific">Blattamonas nauphoetae</name>
    <dbReference type="NCBI Taxonomy" id="2049346"/>
    <lineage>
        <taxon>Eukaryota</taxon>
        <taxon>Metamonada</taxon>
        <taxon>Preaxostyla</taxon>
        <taxon>Oxymonadida</taxon>
        <taxon>Blattamonas</taxon>
    </lineage>
</organism>